<keyword evidence="5" id="KW-0479">Metal-binding</keyword>
<evidence type="ECO:0000256" key="5">
    <source>
        <dbReference type="ARBA" id="ARBA00022723"/>
    </source>
</evidence>
<dbReference type="PANTHER" id="PTHR43409:SF7">
    <property type="entry name" value="BLL1977 PROTEIN"/>
    <property type="match status" value="1"/>
</dbReference>
<dbReference type="PROSITE" id="PS51332">
    <property type="entry name" value="B12_BINDING"/>
    <property type="match status" value="1"/>
</dbReference>
<dbReference type="InterPro" id="IPR034466">
    <property type="entry name" value="Methyltransferase_Class_B"/>
</dbReference>
<dbReference type="InterPro" id="IPR058240">
    <property type="entry name" value="rSAM_sf"/>
</dbReference>
<dbReference type="Proteomes" id="UP000189670">
    <property type="component" value="Unassembled WGS sequence"/>
</dbReference>
<dbReference type="GO" id="GO:0046872">
    <property type="term" value="F:metal ion binding"/>
    <property type="evidence" value="ECO:0007669"/>
    <property type="project" value="UniProtKB-KW"/>
</dbReference>
<dbReference type="CDD" id="cd02068">
    <property type="entry name" value="radical_SAM_B12_BD"/>
    <property type="match status" value="1"/>
</dbReference>
<evidence type="ECO:0000256" key="3">
    <source>
        <dbReference type="ARBA" id="ARBA00022679"/>
    </source>
</evidence>
<sequence length="475" mass="54623">MKPKRLFLVNLGQRRPLHPLVTPPLGIMYLAAYIRQRYPVVIELCNQKLSRLSDKGLVRKIINFNPHIVGISAMTHTGKNLGWIINQLHDALPLTWIIIGGPHATAMGEQLIDQTRAHAVVVGEGEVPFSEVVKAYPDLKTLESVHGIITRHCCQIHSLIHKIKDLDTLPLPAYDLIDIRKYWKEQSMPPIPRRKYITLLSSRGCPYQCSYCHHIFGKRFRQHSPERLVDEISYYQKKYHIDDFEFVDDIFNLDPSFVINFCQQLLSRNIHIKFAFPNGVRGDILTQETIEALTDAGMYFCAFAIESGSQRIQKQIRKNLNIEKCLQNICMTQKRGVYCHGFAMLGFPGETAQEMQMTIDVVAKSCLHTASFFTVTPLPGSEMFAQITRQQSYSLNNIDYKEFSDVTMNLSHVDNKQFFKLKRSALQQVMLYPGRITRVLRDFPQPVLLPIYLPEFIRRVTQGVLYPSQSISNRL</sequence>
<keyword evidence="6" id="KW-0408">Iron</keyword>
<gene>
    <name evidence="10" type="ORF">OMM_04560</name>
</gene>
<reference evidence="11" key="1">
    <citation type="submission" date="2012-11" db="EMBL/GenBank/DDBJ databases">
        <authorList>
            <person name="Lucero-Rivera Y.E."/>
            <person name="Tovar-Ramirez D."/>
        </authorList>
    </citation>
    <scope>NUCLEOTIDE SEQUENCE [LARGE SCALE GENOMIC DNA]</scope>
    <source>
        <strain evidence="11">Araruama</strain>
    </source>
</reference>
<dbReference type="GO" id="GO:0003824">
    <property type="term" value="F:catalytic activity"/>
    <property type="evidence" value="ECO:0007669"/>
    <property type="project" value="InterPro"/>
</dbReference>
<dbReference type="SFLD" id="SFLDS00029">
    <property type="entry name" value="Radical_SAM"/>
    <property type="match status" value="1"/>
</dbReference>
<evidence type="ECO:0000313" key="10">
    <source>
        <dbReference type="EMBL" id="ETR68445.1"/>
    </source>
</evidence>
<evidence type="ECO:0000256" key="6">
    <source>
        <dbReference type="ARBA" id="ARBA00023004"/>
    </source>
</evidence>
<keyword evidence="4" id="KW-0949">S-adenosyl-L-methionine</keyword>
<dbReference type="SMART" id="SM00729">
    <property type="entry name" value="Elp3"/>
    <property type="match status" value="1"/>
</dbReference>
<dbReference type="Gene3D" id="3.40.50.280">
    <property type="entry name" value="Cobalamin-binding domain"/>
    <property type="match status" value="1"/>
</dbReference>
<keyword evidence="7" id="KW-0411">Iron-sulfur</keyword>
<dbReference type="Pfam" id="PF02310">
    <property type="entry name" value="B12-binding"/>
    <property type="match status" value="1"/>
</dbReference>
<dbReference type="InterPro" id="IPR006158">
    <property type="entry name" value="Cobalamin-bd"/>
</dbReference>
<evidence type="ECO:0000256" key="4">
    <source>
        <dbReference type="ARBA" id="ARBA00022691"/>
    </source>
</evidence>
<dbReference type="EMBL" id="ATBP01000948">
    <property type="protein sequence ID" value="ETR68445.1"/>
    <property type="molecule type" value="Genomic_DNA"/>
</dbReference>
<evidence type="ECO:0000259" key="9">
    <source>
        <dbReference type="PROSITE" id="PS51918"/>
    </source>
</evidence>
<dbReference type="GO" id="GO:0031419">
    <property type="term" value="F:cobalamin binding"/>
    <property type="evidence" value="ECO:0007669"/>
    <property type="project" value="InterPro"/>
</dbReference>
<evidence type="ECO:0000256" key="1">
    <source>
        <dbReference type="ARBA" id="ARBA00001966"/>
    </source>
</evidence>
<dbReference type="Pfam" id="PF04055">
    <property type="entry name" value="Radical_SAM"/>
    <property type="match status" value="1"/>
</dbReference>
<dbReference type="InterPro" id="IPR006638">
    <property type="entry name" value="Elp3/MiaA/NifB-like_rSAM"/>
</dbReference>
<dbReference type="SUPFAM" id="SSF52242">
    <property type="entry name" value="Cobalamin (vitamin B12)-binding domain"/>
    <property type="match status" value="1"/>
</dbReference>
<dbReference type="PROSITE" id="PS51918">
    <property type="entry name" value="RADICAL_SAM"/>
    <property type="match status" value="1"/>
</dbReference>
<dbReference type="SUPFAM" id="SSF102114">
    <property type="entry name" value="Radical SAM enzymes"/>
    <property type="match status" value="1"/>
</dbReference>
<dbReference type="SFLD" id="SFLDG01082">
    <property type="entry name" value="B12-binding_domain_containing"/>
    <property type="match status" value="1"/>
</dbReference>
<keyword evidence="2" id="KW-0489">Methyltransferase</keyword>
<dbReference type="SFLD" id="SFLDG01123">
    <property type="entry name" value="methyltransferase_(Class_B)"/>
    <property type="match status" value="1"/>
</dbReference>
<evidence type="ECO:0000313" key="11">
    <source>
        <dbReference type="Proteomes" id="UP000189670"/>
    </source>
</evidence>
<dbReference type="AlphaFoldDB" id="A0A1V1P120"/>
<accession>A0A1V1P120</accession>
<dbReference type="Gene3D" id="3.80.30.20">
    <property type="entry name" value="tm_1862 like domain"/>
    <property type="match status" value="1"/>
</dbReference>
<dbReference type="InterPro" id="IPR023404">
    <property type="entry name" value="rSAM_horseshoe"/>
</dbReference>
<protein>
    <submittedName>
        <fullName evidence="10">Radical SAM domain-containing protein</fullName>
    </submittedName>
</protein>
<dbReference type="PANTHER" id="PTHR43409">
    <property type="entry name" value="ANAEROBIC MAGNESIUM-PROTOPORPHYRIN IX MONOMETHYL ESTER CYCLASE-RELATED"/>
    <property type="match status" value="1"/>
</dbReference>
<feature type="domain" description="Radical SAM core" evidence="9">
    <location>
        <begin position="191"/>
        <end position="414"/>
    </location>
</feature>
<dbReference type="InterPro" id="IPR036724">
    <property type="entry name" value="Cobalamin-bd_sf"/>
</dbReference>
<evidence type="ECO:0000256" key="2">
    <source>
        <dbReference type="ARBA" id="ARBA00022603"/>
    </source>
</evidence>
<evidence type="ECO:0000256" key="7">
    <source>
        <dbReference type="ARBA" id="ARBA00023014"/>
    </source>
</evidence>
<name>A0A1V1P120_9BACT</name>
<dbReference type="GO" id="GO:0051539">
    <property type="term" value="F:4 iron, 4 sulfur cluster binding"/>
    <property type="evidence" value="ECO:0007669"/>
    <property type="project" value="UniProtKB-KW"/>
</dbReference>
<organism evidence="10 11">
    <name type="scientific">Candidatus Magnetoglobus multicellularis str. Araruama</name>
    <dbReference type="NCBI Taxonomy" id="890399"/>
    <lineage>
        <taxon>Bacteria</taxon>
        <taxon>Pseudomonadati</taxon>
        <taxon>Thermodesulfobacteriota</taxon>
        <taxon>Desulfobacteria</taxon>
        <taxon>Desulfobacterales</taxon>
        <taxon>Desulfobacteraceae</taxon>
        <taxon>Candidatus Magnetoglobus</taxon>
    </lineage>
</organism>
<dbReference type="CDD" id="cd01335">
    <property type="entry name" value="Radical_SAM"/>
    <property type="match status" value="1"/>
</dbReference>
<comment type="cofactor">
    <cofactor evidence="1">
        <name>[4Fe-4S] cluster</name>
        <dbReference type="ChEBI" id="CHEBI:49883"/>
    </cofactor>
</comment>
<feature type="domain" description="B12-binding" evidence="8">
    <location>
        <begin position="3"/>
        <end position="143"/>
    </location>
</feature>
<proteinExistence type="predicted"/>
<keyword evidence="3" id="KW-0808">Transferase</keyword>
<dbReference type="InterPro" id="IPR007197">
    <property type="entry name" value="rSAM"/>
</dbReference>
<comment type="caution">
    <text evidence="10">The sequence shown here is derived from an EMBL/GenBank/DDBJ whole genome shotgun (WGS) entry which is preliminary data.</text>
</comment>
<evidence type="ECO:0000259" key="8">
    <source>
        <dbReference type="PROSITE" id="PS51332"/>
    </source>
</evidence>
<dbReference type="InterPro" id="IPR051198">
    <property type="entry name" value="BchE-like"/>
</dbReference>